<gene>
    <name evidence="4" type="ORF">RVR_9636</name>
</gene>
<reference evidence="4 5" key="3">
    <citation type="journal article" date="2011" name="Nat. Chem. Biol.">
        <title>Reveromycin A biosynthesis uses RevG and RevJ for stereospecific spiroacetal formation.</title>
        <authorList>
            <person name="Takahashi S."/>
            <person name="Toyoda A."/>
            <person name="Sekiyama Y."/>
            <person name="Takagi H."/>
            <person name="Nogawa T."/>
            <person name="Uramoto M."/>
            <person name="Suzuki R."/>
            <person name="Koshino H."/>
            <person name="Kumano T."/>
            <person name="Panthee S."/>
            <person name="Dairi T."/>
            <person name="Ishikawa J."/>
            <person name="Ikeda H."/>
            <person name="Sakaki Y."/>
            <person name="Osada H."/>
        </authorList>
    </citation>
    <scope>NUCLEOTIDE SEQUENCE [LARGE SCALE GENOMIC DNA]</scope>
    <source>
        <strain evidence="4 5">SN-593</strain>
    </source>
</reference>
<dbReference type="AlphaFoldDB" id="A0A7U3VSM3"/>
<evidence type="ECO:0000259" key="3">
    <source>
        <dbReference type="PROSITE" id="PS51186"/>
    </source>
</evidence>
<feature type="domain" description="N-acetyltransferase" evidence="3">
    <location>
        <begin position="13"/>
        <end position="161"/>
    </location>
</feature>
<accession>A0A7U3VSM3</accession>
<dbReference type="PANTHER" id="PTHR30602">
    <property type="entry name" value="AMINO-ACID ACETYLTRANSFERASE"/>
    <property type="match status" value="1"/>
</dbReference>
<organism evidence="4 5">
    <name type="scientific">Actinacidiphila reveromycinica</name>
    <dbReference type="NCBI Taxonomy" id="659352"/>
    <lineage>
        <taxon>Bacteria</taxon>
        <taxon>Bacillati</taxon>
        <taxon>Actinomycetota</taxon>
        <taxon>Actinomycetes</taxon>
        <taxon>Kitasatosporales</taxon>
        <taxon>Streptomycetaceae</taxon>
        <taxon>Actinacidiphila</taxon>
    </lineage>
</organism>
<dbReference type="InterPro" id="IPR010167">
    <property type="entry name" value="NH2A_AcTrfase"/>
</dbReference>
<evidence type="ECO:0000256" key="1">
    <source>
        <dbReference type="ARBA" id="ARBA00022679"/>
    </source>
</evidence>
<dbReference type="SUPFAM" id="SSF55729">
    <property type="entry name" value="Acyl-CoA N-acyltransferases (Nat)"/>
    <property type="match status" value="1"/>
</dbReference>
<name>A0A7U3VSM3_9ACTN</name>
<evidence type="ECO:0000256" key="2">
    <source>
        <dbReference type="ARBA" id="ARBA00023315"/>
    </source>
</evidence>
<evidence type="ECO:0000313" key="4">
    <source>
        <dbReference type="EMBL" id="BBB01980.1"/>
    </source>
</evidence>
<dbReference type="GO" id="GO:0005737">
    <property type="term" value="C:cytoplasm"/>
    <property type="evidence" value="ECO:0007669"/>
    <property type="project" value="InterPro"/>
</dbReference>
<dbReference type="KEGG" id="arev:RVR_9636"/>
<dbReference type="GO" id="GO:0004042">
    <property type="term" value="F:L-glutamate N-acetyltransferase activity"/>
    <property type="evidence" value="ECO:0007669"/>
    <property type="project" value="InterPro"/>
</dbReference>
<dbReference type="RefSeq" id="WP_202237843.1">
    <property type="nucleotide sequence ID" value="NZ_AP018365.1"/>
</dbReference>
<dbReference type="EMBL" id="AP018365">
    <property type="protein sequence ID" value="BBB01980.1"/>
    <property type="molecule type" value="Genomic_DNA"/>
</dbReference>
<keyword evidence="5" id="KW-1185">Reference proteome</keyword>
<keyword evidence="2" id="KW-0012">Acyltransferase</keyword>
<dbReference type="Proteomes" id="UP000595703">
    <property type="component" value="Chromosome"/>
</dbReference>
<dbReference type="Gene3D" id="3.40.630.30">
    <property type="match status" value="1"/>
</dbReference>
<evidence type="ECO:0000313" key="5">
    <source>
        <dbReference type="Proteomes" id="UP000595703"/>
    </source>
</evidence>
<dbReference type="InterPro" id="IPR000182">
    <property type="entry name" value="GNAT_dom"/>
</dbReference>
<keyword evidence="1" id="KW-0808">Transferase</keyword>
<reference evidence="4 5" key="1">
    <citation type="journal article" date="2010" name="J. Bacteriol.">
        <title>Biochemical characterization of a novel indole prenyltransferase from Streptomyces sp. SN-593.</title>
        <authorList>
            <person name="Takahashi S."/>
            <person name="Takagi H."/>
            <person name="Toyoda A."/>
            <person name="Uramoto M."/>
            <person name="Nogawa T."/>
            <person name="Ueki M."/>
            <person name="Sakaki Y."/>
            <person name="Osada H."/>
        </authorList>
    </citation>
    <scope>NUCLEOTIDE SEQUENCE [LARGE SCALE GENOMIC DNA]</scope>
    <source>
        <strain evidence="4 5">SN-593</strain>
    </source>
</reference>
<dbReference type="Pfam" id="PF00583">
    <property type="entry name" value="Acetyltransf_1"/>
    <property type="match status" value="1"/>
</dbReference>
<dbReference type="InterPro" id="IPR016181">
    <property type="entry name" value="Acyl_CoA_acyltransferase"/>
</dbReference>
<dbReference type="CDD" id="cd04301">
    <property type="entry name" value="NAT_SF"/>
    <property type="match status" value="1"/>
</dbReference>
<reference evidence="4 5" key="4">
    <citation type="journal article" date="2020" name="Sci. Rep.">
        <title>beta-carboline chemical signals induce reveromycin production through a LuxR family regulator in Streptomyces sp. SN-593.</title>
        <authorList>
            <person name="Panthee S."/>
            <person name="Kito N."/>
            <person name="Hayashi T."/>
            <person name="Shimizu T."/>
            <person name="Ishikawa J."/>
            <person name="Hamamoto H."/>
            <person name="Osada H."/>
            <person name="Takahashi S."/>
        </authorList>
    </citation>
    <scope>NUCLEOTIDE SEQUENCE [LARGE SCALE GENOMIC DNA]</scope>
    <source>
        <strain evidence="4 5">SN-593</strain>
    </source>
</reference>
<dbReference type="PANTHER" id="PTHR30602:SF12">
    <property type="entry name" value="AMINO-ACID ACETYLTRANSFERASE NAGS1, CHLOROPLASTIC-RELATED"/>
    <property type="match status" value="1"/>
</dbReference>
<reference evidence="4 5" key="2">
    <citation type="journal article" date="2011" name="J. Antibiot.">
        <title>Furaquinocins I and J: novel polyketide isoprenoid hybrid compounds from Streptomyces reveromyceticus SN-593.</title>
        <authorList>
            <person name="Panthee S."/>
            <person name="Takahashi S."/>
            <person name="Takagi H."/>
            <person name="Nogawa T."/>
            <person name="Oowada E."/>
            <person name="Uramoto M."/>
            <person name="Osada H."/>
        </authorList>
    </citation>
    <scope>NUCLEOTIDE SEQUENCE [LARGE SCALE GENOMIC DNA]</scope>
    <source>
        <strain evidence="4 5">SN-593</strain>
    </source>
</reference>
<proteinExistence type="predicted"/>
<sequence>MTDIFPPSDWDVARIRAAVPADAGRLHLLALPFMRAGFLRHRHPAVFGERVADFLVAEHDERLVACAGVQQLADQLTAAVLYSFCVDEEFQHRGIGAQLLAGSVEHARAGGARRLYTATIRRDGWFERFAFRRVERTDVPASWAARLSPSRGSLLYVRDLA</sequence>
<protein>
    <recommendedName>
        <fullName evidence="3">N-acetyltransferase domain-containing protein</fullName>
    </recommendedName>
</protein>
<dbReference type="PROSITE" id="PS51186">
    <property type="entry name" value="GNAT"/>
    <property type="match status" value="1"/>
</dbReference>
<dbReference type="GO" id="GO:0006526">
    <property type="term" value="P:L-arginine biosynthetic process"/>
    <property type="evidence" value="ECO:0007669"/>
    <property type="project" value="InterPro"/>
</dbReference>